<sequence>MSASVLSLPRHLILLVHLHILEYPHAHKAEYDHNIFEPRVRGLRDRTKTLEDIAFFLVGRLEGSARTILSTYPCVAPSDTVAFRTSLSKYLETLRHNAIYPNSKSVNGASGKSKGKEAAKSPDSTAWWWKDVVVRKSLLEECAGERFERLLLSLSTQAVLKGTSRSLRVIAEDINALLRSQPKRYADLLAKYKSARHTWTQQAAVLLQREAELQSLREHLRSHGDEVTSKYSSLSTARLLALVEAKYREILARWWSGQNGRLALEFLAKASGIEVAGPSGAERGASCPSSDMLPKPSHPAVAPQILPTAAAHHLSNLKKIRKPLFSAPRTQRPLQRAEATVAEVARTRPSASAAALALSDRFESELGTHQALTAALANVRKVGQDLVARVKALDEKRQARKTTTNPGFKLDLWQPDHGAPVNFETEPTPELLAAFALDASEQAGGLEARIDEIRNTMLPAYPPIPDVSAPWIPLPEAGPQASTAGVSILPCRELAKPPRPASLPRSTEPPSPQLLTSTPPRNGKPLSGTSRKAVTTHEESKHATRRTSKAPRKSIRFSLAIHRRPSLFATGNLSDEEDVLLSDVNRIIRGTQDDSTGEEDLMPVTPKKPKPANRIWTSGRKDGSTSTVNRPKVSYPGVFEEPAMPLPSLTSASPSFDELLADRTSYDDIGDGGEAYPDEGEAPSMTLREILLNADTTQFALLEDEQGDMAEESFGWE</sequence>
<dbReference type="EMBL" id="BRPK01000013">
    <property type="protein sequence ID" value="GLB43260.1"/>
    <property type="molecule type" value="Genomic_DNA"/>
</dbReference>
<evidence type="ECO:0000256" key="2">
    <source>
        <dbReference type="SAM" id="SignalP"/>
    </source>
</evidence>
<evidence type="ECO:0000256" key="1">
    <source>
        <dbReference type="SAM" id="MobiDB-lite"/>
    </source>
</evidence>
<keyword evidence="4" id="KW-1185">Reference proteome</keyword>
<dbReference type="OrthoDB" id="5575722at2759"/>
<feature type="signal peptide" evidence="2">
    <location>
        <begin position="1"/>
        <end position="26"/>
    </location>
</feature>
<evidence type="ECO:0000313" key="3">
    <source>
        <dbReference type="EMBL" id="GLB43260.1"/>
    </source>
</evidence>
<accession>A0A9P3PUP7</accession>
<feature type="region of interest" description="Disordered" evidence="1">
    <location>
        <begin position="494"/>
        <end position="555"/>
    </location>
</feature>
<gene>
    <name evidence="3" type="ORF">LshimejAT787_1301610</name>
</gene>
<organism evidence="3 4">
    <name type="scientific">Lyophyllum shimeji</name>
    <name type="common">Hon-shimeji</name>
    <name type="synonym">Tricholoma shimeji</name>
    <dbReference type="NCBI Taxonomy" id="47721"/>
    <lineage>
        <taxon>Eukaryota</taxon>
        <taxon>Fungi</taxon>
        <taxon>Dikarya</taxon>
        <taxon>Basidiomycota</taxon>
        <taxon>Agaricomycotina</taxon>
        <taxon>Agaricomycetes</taxon>
        <taxon>Agaricomycetidae</taxon>
        <taxon>Agaricales</taxon>
        <taxon>Tricholomatineae</taxon>
        <taxon>Lyophyllaceae</taxon>
        <taxon>Lyophyllum</taxon>
    </lineage>
</organism>
<evidence type="ECO:0000313" key="4">
    <source>
        <dbReference type="Proteomes" id="UP001063166"/>
    </source>
</evidence>
<comment type="caution">
    <text evidence="3">The sequence shown here is derived from an EMBL/GenBank/DDBJ whole genome shotgun (WGS) entry which is preliminary data.</text>
</comment>
<dbReference type="AlphaFoldDB" id="A0A9P3PUP7"/>
<dbReference type="Proteomes" id="UP001063166">
    <property type="component" value="Unassembled WGS sequence"/>
</dbReference>
<protein>
    <recommendedName>
        <fullName evidence="5">HAUS augmin-like complex subunit 6 N-terminal domain-containing protein</fullName>
    </recommendedName>
</protein>
<feature type="chain" id="PRO_5040399869" description="HAUS augmin-like complex subunit 6 N-terminal domain-containing protein" evidence="2">
    <location>
        <begin position="27"/>
        <end position="717"/>
    </location>
</feature>
<proteinExistence type="predicted"/>
<feature type="compositionally biased region" description="Pro residues" evidence="1">
    <location>
        <begin position="497"/>
        <end position="512"/>
    </location>
</feature>
<feature type="region of interest" description="Disordered" evidence="1">
    <location>
        <begin position="592"/>
        <end position="636"/>
    </location>
</feature>
<feature type="compositionally biased region" description="Basic residues" evidence="1">
    <location>
        <begin position="543"/>
        <end position="555"/>
    </location>
</feature>
<keyword evidence="2" id="KW-0732">Signal</keyword>
<evidence type="ECO:0008006" key="5">
    <source>
        <dbReference type="Google" id="ProtNLM"/>
    </source>
</evidence>
<reference evidence="3" key="1">
    <citation type="submission" date="2022-07" db="EMBL/GenBank/DDBJ databases">
        <title>The genome of Lyophyllum shimeji provides insight into the initial evolution of ectomycorrhizal fungal genome.</title>
        <authorList>
            <person name="Kobayashi Y."/>
            <person name="Shibata T."/>
            <person name="Hirakawa H."/>
            <person name="Shigenobu S."/>
            <person name="Nishiyama T."/>
            <person name="Yamada A."/>
            <person name="Hasebe M."/>
            <person name="Kawaguchi M."/>
        </authorList>
    </citation>
    <scope>NUCLEOTIDE SEQUENCE</scope>
    <source>
        <strain evidence="3">AT787</strain>
    </source>
</reference>
<name>A0A9P3PUP7_LYOSH</name>